<dbReference type="EMBL" id="UINC01226297">
    <property type="protein sequence ID" value="SVE56722.1"/>
    <property type="molecule type" value="Genomic_DNA"/>
</dbReference>
<protein>
    <submittedName>
        <fullName evidence="2">Uncharacterized protein</fullName>
    </submittedName>
</protein>
<feature type="non-terminal residue" evidence="2">
    <location>
        <position position="230"/>
    </location>
</feature>
<name>A0A383EIK2_9ZZZZ</name>
<sequence length="230" mass="26815">LLPLCNRWRRRLRHAGVDRAAGVERWQDRHGRRIVRGGHAVAERTTWQRLADLHRPPCHLLRLLLGPGLSRRRPTAQRDHDLGHAHPRPHRTEHRVSELDRGLPLSSPRRRRPRRRPESGVPERLGRTLGLQRILGADRRREALGPDPGTRLQYGRLVRPLRHADLYQLQRATASRRLRRGPAEQDHRRPLAARAEPVFAHRRRRFRRPLHGRSREPGAALVRSLAEGDR</sequence>
<evidence type="ECO:0000313" key="2">
    <source>
        <dbReference type="EMBL" id="SVE56722.1"/>
    </source>
</evidence>
<feature type="region of interest" description="Disordered" evidence="1">
    <location>
        <begin position="209"/>
        <end position="230"/>
    </location>
</feature>
<organism evidence="2">
    <name type="scientific">marine metagenome</name>
    <dbReference type="NCBI Taxonomy" id="408172"/>
    <lineage>
        <taxon>unclassified sequences</taxon>
        <taxon>metagenomes</taxon>
        <taxon>ecological metagenomes</taxon>
    </lineage>
</organism>
<proteinExistence type="predicted"/>
<feature type="non-terminal residue" evidence="2">
    <location>
        <position position="1"/>
    </location>
</feature>
<dbReference type="AlphaFoldDB" id="A0A383EIK2"/>
<accession>A0A383EIK2</accession>
<reference evidence="2" key="1">
    <citation type="submission" date="2018-05" db="EMBL/GenBank/DDBJ databases">
        <authorList>
            <person name="Lanie J.A."/>
            <person name="Ng W.-L."/>
            <person name="Kazmierczak K.M."/>
            <person name="Andrzejewski T.M."/>
            <person name="Davidsen T.M."/>
            <person name="Wayne K.J."/>
            <person name="Tettelin H."/>
            <person name="Glass J.I."/>
            <person name="Rusch D."/>
            <person name="Podicherti R."/>
            <person name="Tsui H.-C.T."/>
            <person name="Winkler M.E."/>
        </authorList>
    </citation>
    <scope>NUCLEOTIDE SEQUENCE</scope>
</reference>
<gene>
    <name evidence="2" type="ORF">METZ01_LOCUS509576</name>
</gene>
<evidence type="ECO:0000256" key="1">
    <source>
        <dbReference type="SAM" id="MobiDB-lite"/>
    </source>
</evidence>
<feature type="region of interest" description="Disordered" evidence="1">
    <location>
        <begin position="71"/>
        <end position="125"/>
    </location>
</feature>